<evidence type="ECO:0000256" key="5">
    <source>
        <dbReference type="SAM" id="Phobius"/>
    </source>
</evidence>
<dbReference type="SUPFAM" id="SSF161084">
    <property type="entry name" value="MAPEG domain-like"/>
    <property type="match status" value="1"/>
</dbReference>
<dbReference type="Gene3D" id="1.20.120.550">
    <property type="entry name" value="Membrane associated eicosanoid/glutathione metabolism-like domain"/>
    <property type="match status" value="1"/>
</dbReference>
<gene>
    <name evidence="6" type="ORF">WH50_04415</name>
</gene>
<organism evidence="6 7">
    <name type="scientific">Pokkaliibacter plantistimulans</name>
    <dbReference type="NCBI Taxonomy" id="1635171"/>
    <lineage>
        <taxon>Bacteria</taxon>
        <taxon>Pseudomonadati</taxon>
        <taxon>Pseudomonadota</taxon>
        <taxon>Gammaproteobacteria</taxon>
        <taxon>Oceanospirillales</taxon>
        <taxon>Balneatrichaceae</taxon>
        <taxon>Pokkaliibacter</taxon>
    </lineage>
</organism>
<dbReference type="PANTHER" id="PTHR35814">
    <property type="match status" value="1"/>
</dbReference>
<accession>A0ABX5M6C7</accession>
<evidence type="ECO:0000256" key="3">
    <source>
        <dbReference type="ARBA" id="ARBA00022989"/>
    </source>
</evidence>
<dbReference type="InterPro" id="IPR001129">
    <property type="entry name" value="Membr-assoc_MAPEG"/>
</dbReference>
<sequence>MTIGLYAGLLGLIYIFLSYRVIAGRRQYRVALGDNHVAPLQRRIRVHGNFMEYVPLALILLLLLELSGTRPLWLHLLGGLLVLGRVLHAYGVSAEQENLRFRISGMVATMTVLLVASLSLIGLALG</sequence>
<feature type="transmembrane region" description="Helical" evidence="5">
    <location>
        <begin position="103"/>
        <end position="125"/>
    </location>
</feature>
<dbReference type="Proteomes" id="UP000248090">
    <property type="component" value="Unassembled WGS sequence"/>
</dbReference>
<name>A0ABX5M6C7_9GAMM</name>
<dbReference type="InterPro" id="IPR023352">
    <property type="entry name" value="MAPEG-like_dom_sf"/>
</dbReference>
<evidence type="ECO:0000256" key="4">
    <source>
        <dbReference type="ARBA" id="ARBA00023136"/>
    </source>
</evidence>
<feature type="transmembrane region" description="Helical" evidence="5">
    <location>
        <begin position="50"/>
        <end position="66"/>
    </location>
</feature>
<evidence type="ECO:0000256" key="1">
    <source>
        <dbReference type="ARBA" id="ARBA00004370"/>
    </source>
</evidence>
<evidence type="ECO:0008006" key="8">
    <source>
        <dbReference type="Google" id="ProtNLM"/>
    </source>
</evidence>
<evidence type="ECO:0000313" key="7">
    <source>
        <dbReference type="Proteomes" id="UP000248090"/>
    </source>
</evidence>
<dbReference type="PANTHER" id="PTHR35814:SF1">
    <property type="entry name" value="GLUTATHIONE S-TRANSFERASE-RELATED"/>
    <property type="match status" value="1"/>
</dbReference>
<feature type="transmembrane region" description="Helical" evidence="5">
    <location>
        <begin position="6"/>
        <end position="23"/>
    </location>
</feature>
<dbReference type="EMBL" id="LAPT01000019">
    <property type="protein sequence ID" value="PXF32445.1"/>
    <property type="molecule type" value="Genomic_DNA"/>
</dbReference>
<feature type="transmembrane region" description="Helical" evidence="5">
    <location>
        <begin position="72"/>
        <end position="91"/>
    </location>
</feature>
<comment type="subcellular location">
    <subcellularLocation>
        <location evidence="1">Membrane</location>
    </subcellularLocation>
</comment>
<evidence type="ECO:0000313" key="6">
    <source>
        <dbReference type="EMBL" id="PXF32445.1"/>
    </source>
</evidence>
<keyword evidence="2 5" id="KW-0812">Transmembrane</keyword>
<evidence type="ECO:0000256" key="2">
    <source>
        <dbReference type="ARBA" id="ARBA00022692"/>
    </source>
</evidence>
<keyword evidence="7" id="KW-1185">Reference proteome</keyword>
<comment type="caution">
    <text evidence="6">The sequence shown here is derived from an EMBL/GenBank/DDBJ whole genome shotgun (WGS) entry which is preliminary data.</text>
</comment>
<protein>
    <recommendedName>
        <fullName evidence="8">Glutathione metabolism protein</fullName>
    </recommendedName>
</protein>
<keyword evidence="4 5" id="KW-0472">Membrane</keyword>
<dbReference type="Pfam" id="PF01124">
    <property type="entry name" value="MAPEG"/>
    <property type="match status" value="1"/>
</dbReference>
<proteinExistence type="predicted"/>
<keyword evidence="3 5" id="KW-1133">Transmembrane helix</keyword>
<reference evidence="6 7" key="1">
    <citation type="submission" date="2015-03" db="EMBL/GenBank/DDBJ databases">
        <authorList>
            <person name="Krishnan R."/>
            <person name="Midha S."/>
            <person name="Patil P.B."/>
            <person name="Rameshkumar N."/>
        </authorList>
    </citation>
    <scope>NUCLEOTIDE SEQUENCE [LARGE SCALE GENOMIC DNA]</scope>
    <source>
        <strain evidence="6 7">L1E11</strain>
    </source>
</reference>